<dbReference type="InterPro" id="IPR023393">
    <property type="entry name" value="START-like_dom_sf"/>
</dbReference>
<dbReference type="Pfam" id="PF08327">
    <property type="entry name" value="AHSA1"/>
    <property type="match status" value="1"/>
</dbReference>
<feature type="domain" description="Activator of Hsp90 ATPase homologue 1/2-like C-terminal" evidence="2">
    <location>
        <begin position="13"/>
        <end position="146"/>
    </location>
</feature>
<evidence type="ECO:0000259" key="2">
    <source>
        <dbReference type="Pfam" id="PF08327"/>
    </source>
</evidence>
<dbReference type="AlphaFoldDB" id="A0A849AKY7"/>
<evidence type="ECO:0000313" key="3">
    <source>
        <dbReference type="EMBL" id="NNG41029.1"/>
    </source>
</evidence>
<protein>
    <submittedName>
        <fullName evidence="3">SRPBCC domain-containing protein</fullName>
    </submittedName>
</protein>
<sequence length="150" mass="16427">MPEQLHVTHEFRTSRQRLFRAFVDPAELAAWFGPEGFHVPEDSVTVEPRQGGAWRLTMVADDNPDLQSPVDATLSEFTPDQTLVGTEQVTGFPGLDDGTELTLRLEFADAPAGTQLSVTQGPFPDDMVEQAKAGWESSFGKLEKLVSPPS</sequence>
<dbReference type="Proteomes" id="UP000557772">
    <property type="component" value="Unassembled WGS sequence"/>
</dbReference>
<dbReference type="RefSeq" id="WP_171157950.1">
    <property type="nucleotide sequence ID" value="NZ_JABENB010000003.1"/>
</dbReference>
<keyword evidence="4" id="KW-1185">Reference proteome</keyword>
<accession>A0A849AKY7</accession>
<comment type="similarity">
    <text evidence="1">Belongs to the AHA1 family.</text>
</comment>
<organism evidence="3 4">
    <name type="scientific">Flexivirga aerilata</name>
    <dbReference type="NCBI Taxonomy" id="1656889"/>
    <lineage>
        <taxon>Bacteria</taxon>
        <taxon>Bacillati</taxon>
        <taxon>Actinomycetota</taxon>
        <taxon>Actinomycetes</taxon>
        <taxon>Micrococcales</taxon>
        <taxon>Dermacoccaceae</taxon>
        <taxon>Flexivirga</taxon>
    </lineage>
</organism>
<dbReference type="CDD" id="cd07814">
    <property type="entry name" value="SRPBCC_CalC_Aha1-like"/>
    <property type="match status" value="1"/>
</dbReference>
<dbReference type="Gene3D" id="3.30.530.20">
    <property type="match status" value="1"/>
</dbReference>
<evidence type="ECO:0000256" key="1">
    <source>
        <dbReference type="ARBA" id="ARBA00006817"/>
    </source>
</evidence>
<comment type="caution">
    <text evidence="3">The sequence shown here is derived from an EMBL/GenBank/DDBJ whole genome shotgun (WGS) entry which is preliminary data.</text>
</comment>
<proteinExistence type="inferred from homology"/>
<reference evidence="3 4" key="1">
    <citation type="submission" date="2020-05" db="EMBL/GenBank/DDBJ databases">
        <title>Flexivirga sp. ID2601S isolated from air conditioner.</title>
        <authorList>
            <person name="Kim D.H."/>
        </authorList>
    </citation>
    <scope>NUCLEOTIDE SEQUENCE [LARGE SCALE GENOMIC DNA]</scope>
    <source>
        <strain evidence="3 4">ID2601S</strain>
    </source>
</reference>
<evidence type="ECO:0000313" key="4">
    <source>
        <dbReference type="Proteomes" id="UP000557772"/>
    </source>
</evidence>
<dbReference type="EMBL" id="JABENB010000003">
    <property type="protein sequence ID" value="NNG41029.1"/>
    <property type="molecule type" value="Genomic_DNA"/>
</dbReference>
<name>A0A849AKY7_9MICO</name>
<dbReference type="InterPro" id="IPR013538">
    <property type="entry name" value="ASHA1/2-like_C"/>
</dbReference>
<dbReference type="SUPFAM" id="SSF55961">
    <property type="entry name" value="Bet v1-like"/>
    <property type="match status" value="1"/>
</dbReference>
<gene>
    <name evidence="3" type="ORF">HJ588_17355</name>
</gene>